<comment type="similarity">
    <text evidence="1">Belongs to the DprA/Smf family.</text>
</comment>
<dbReference type="GO" id="GO:0009294">
    <property type="term" value="P:DNA-mediated transformation"/>
    <property type="evidence" value="ECO:0007669"/>
    <property type="project" value="InterPro"/>
</dbReference>
<organism evidence="4">
    <name type="scientific">freshwater metagenome</name>
    <dbReference type="NCBI Taxonomy" id="449393"/>
    <lineage>
        <taxon>unclassified sequences</taxon>
        <taxon>metagenomes</taxon>
        <taxon>ecological metagenomes</taxon>
    </lineage>
</organism>
<dbReference type="InterPro" id="IPR057666">
    <property type="entry name" value="DrpA_SLOG"/>
</dbReference>
<evidence type="ECO:0000256" key="1">
    <source>
        <dbReference type="ARBA" id="ARBA00006525"/>
    </source>
</evidence>
<feature type="compositionally biased region" description="Pro residues" evidence="2">
    <location>
        <begin position="332"/>
        <end position="343"/>
    </location>
</feature>
<dbReference type="SUPFAM" id="SSF102405">
    <property type="entry name" value="MCP/YpsA-like"/>
    <property type="match status" value="1"/>
</dbReference>
<dbReference type="NCBIfam" id="TIGR00732">
    <property type="entry name" value="dprA"/>
    <property type="match status" value="1"/>
</dbReference>
<dbReference type="Pfam" id="PF02481">
    <property type="entry name" value="DNA_processg_A"/>
    <property type="match status" value="1"/>
</dbReference>
<accession>A0A6J6UFZ7</accession>
<proteinExistence type="inferred from homology"/>
<reference evidence="4" key="1">
    <citation type="submission" date="2020-05" db="EMBL/GenBank/DDBJ databases">
        <authorList>
            <person name="Chiriac C."/>
            <person name="Salcher M."/>
            <person name="Ghai R."/>
            <person name="Kavagutti S V."/>
        </authorList>
    </citation>
    <scope>NUCLEOTIDE SEQUENCE</scope>
</reference>
<dbReference type="PANTHER" id="PTHR43022">
    <property type="entry name" value="PROTEIN SMF"/>
    <property type="match status" value="1"/>
</dbReference>
<dbReference type="InterPro" id="IPR003488">
    <property type="entry name" value="DprA"/>
</dbReference>
<protein>
    <submittedName>
        <fullName evidence="4">Unannotated protein</fullName>
    </submittedName>
</protein>
<evidence type="ECO:0000313" key="4">
    <source>
        <dbReference type="EMBL" id="CAB4758255.1"/>
    </source>
</evidence>
<sequence length="343" mass="35312">MSTPYADVDDRLARVKLSSVIEPGDLRVAGLVSELGAGKVLDYLEAAGEVENHWGFTIGHQLAHVDPGQVLEQAAGRGIRFIIPGDTEWPDQLAGLRAAGALYERAGEPVGLWVRGAADLNQLAANAVAVVGSRAATDYGTHQATELSRDLAAMGHTVVSGLAYGVDQAAHRGALLAGGPTIAVMPCGADRPYPAAHAQLLEAIADRGLVVAEAPPGTAPTRARFLARNRIVAGLSEGTVVVEGAFRSGALTTAQWTDALHRPVMGVPGPVTSAASAGVNQLIRLGQASMVTNVQEVITDLTTHAYSATAAAAQLDESFIPGPVRSAQSHVPGPPAPAAAPRR</sequence>
<name>A0A6J6UFZ7_9ZZZZ</name>
<feature type="region of interest" description="Disordered" evidence="2">
    <location>
        <begin position="322"/>
        <end position="343"/>
    </location>
</feature>
<dbReference type="EMBL" id="CAEZYQ010000021">
    <property type="protein sequence ID" value="CAB4758255.1"/>
    <property type="molecule type" value="Genomic_DNA"/>
</dbReference>
<dbReference type="AlphaFoldDB" id="A0A6J6UFZ7"/>
<evidence type="ECO:0000256" key="2">
    <source>
        <dbReference type="SAM" id="MobiDB-lite"/>
    </source>
</evidence>
<feature type="domain" description="Smf/DprA SLOG" evidence="3">
    <location>
        <begin position="81"/>
        <end position="301"/>
    </location>
</feature>
<gene>
    <name evidence="4" type="ORF">UFOPK2761_02453</name>
</gene>
<evidence type="ECO:0000259" key="3">
    <source>
        <dbReference type="Pfam" id="PF02481"/>
    </source>
</evidence>
<dbReference type="Gene3D" id="3.40.50.450">
    <property type="match status" value="1"/>
</dbReference>
<dbReference type="PANTHER" id="PTHR43022:SF1">
    <property type="entry name" value="PROTEIN SMF"/>
    <property type="match status" value="1"/>
</dbReference>